<organism evidence="1 2">
    <name type="scientific">Candidatus Zymogenus saltonus</name>
    <dbReference type="NCBI Taxonomy" id="2844893"/>
    <lineage>
        <taxon>Bacteria</taxon>
        <taxon>Deltaproteobacteria</taxon>
        <taxon>Candidatus Zymogenia</taxon>
        <taxon>Candidatus Zymogeniales</taxon>
        <taxon>Candidatus Zymogenaceae</taxon>
        <taxon>Candidatus Zymogenus</taxon>
    </lineage>
</organism>
<evidence type="ECO:0000313" key="2">
    <source>
        <dbReference type="Proteomes" id="UP000809273"/>
    </source>
</evidence>
<proteinExistence type="predicted"/>
<protein>
    <submittedName>
        <fullName evidence="1">Uncharacterized protein</fullName>
    </submittedName>
</protein>
<dbReference type="AlphaFoldDB" id="A0A9D8KDG5"/>
<name>A0A9D8KDG5_9DELT</name>
<dbReference type="Gene3D" id="1.25.70.10">
    <property type="entry name" value="Transcription termination factor 3, mitochondrial"/>
    <property type="match status" value="1"/>
</dbReference>
<dbReference type="InterPro" id="IPR038538">
    <property type="entry name" value="MTERF_sf"/>
</dbReference>
<evidence type="ECO:0000313" key="1">
    <source>
        <dbReference type="EMBL" id="MBN1572961.1"/>
    </source>
</evidence>
<comment type="caution">
    <text evidence="1">The sequence shown here is derived from an EMBL/GenBank/DDBJ whole genome shotgun (WGS) entry which is preliminary data.</text>
</comment>
<dbReference type="EMBL" id="JAFGIX010000032">
    <property type="protein sequence ID" value="MBN1572961.1"/>
    <property type="molecule type" value="Genomic_DNA"/>
</dbReference>
<reference evidence="1" key="1">
    <citation type="journal article" date="2021" name="Environ. Microbiol.">
        <title>Genomic characterization of three novel Desulfobacterota classes expand the metabolic and phylogenetic diversity of the phylum.</title>
        <authorList>
            <person name="Murphy C.L."/>
            <person name="Biggerstaff J."/>
            <person name="Eichhorn A."/>
            <person name="Ewing E."/>
            <person name="Shahan R."/>
            <person name="Soriano D."/>
            <person name="Stewart S."/>
            <person name="VanMol K."/>
            <person name="Walker R."/>
            <person name="Walters P."/>
            <person name="Elshahed M.S."/>
            <person name="Youssef N.H."/>
        </authorList>
    </citation>
    <scope>NUCLEOTIDE SEQUENCE</scope>
    <source>
        <strain evidence="1">Zod_Metabat.24</strain>
    </source>
</reference>
<reference evidence="1" key="2">
    <citation type="submission" date="2021-01" db="EMBL/GenBank/DDBJ databases">
        <authorList>
            <person name="Hahn C.R."/>
            <person name="Youssef N.H."/>
            <person name="Elshahed M."/>
        </authorList>
    </citation>
    <scope>NUCLEOTIDE SEQUENCE</scope>
    <source>
        <strain evidence="1">Zod_Metabat.24</strain>
    </source>
</reference>
<gene>
    <name evidence="1" type="ORF">JW984_07180</name>
</gene>
<dbReference type="Proteomes" id="UP000809273">
    <property type="component" value="Unassembled WGS sequence"/>
</dbReference>
<sequence>MDDELHVRERKQMIAIQNTLVSLGCSKEEAAKVAWRRFRICRLPVDSIEETYKTLVALGFSEEEALSNIRDRI</sequence>
<accession>A0A9D8KDG5</accession>